<dbReference type="OrthoDB" id="8113227at2759"/>
<organism evidence="4 5">
    <name type="scientific">Liparis tanakae</name>
    <name type="common">Tanaka's snailfish</name>
    <dbReference type="NCBI Taxonomy" id="230148"/>
    <lineage>
        <taxon>Eukaryota</taxon>
        <taxon>Metazoa</taxon>
        <taxon>Chordata</taxon>
        <taxon>Craniata</taxon>
        <taxon>Vertebrata</taxon>
        <taxon>Euteleostomi</taxon>
        <taxon>Actinopterygii</taxon>
        <taxon>Neopterygii</taxon>
        <taxon>Teleostei</taxon>
        <taxon>Neoteleostei</taxon>
        <taxon>Acanthomorphata</taxon>
        <taxon>Eupercaria</taxon>
        <taxon>Perciformes</taxon>
        <taxon>Cottioidei</taxon>
        <taxon>Cottales</taxon>
        <taxon>Liparidae</taxon>
        <taxon>Liparis</taxon>
    </lineage>
</organism>
<dbReference type="AlphaFoldDB" id="A0A4Z2FNZ0"/>
<dbReference type="SUPFAM" id="SSF57667">
    <property type="entry name" value="beta-beta-alpha zinc fingers"/>
    <property type="match status" value="1"/>
</dbReference>
<evidence type="ECO:0000256" key="2">
    <source>
        <dbReference type="SAM" id="MobiDB-lite"/>
    </source>
</evidence>
<dbReference type="InterPro" id="IPR013087">
    <property type="entry name" value="Znf_C2H2_type"/>
</dbReference>
<keyword evidence="1" id="KW-0863">Zinc-finger</keyword>
<feature type="domain" description="C2H2-type" evidence="3">
    <location>
        <begin position="34"/>
        <end position="61"/>
    </location>
</feature>
<reference evidence="4 5" key="1">
    <citation type="submission" date="2019-03" db="EMBL/GenBank/DDBJ databases">
        <title>First draft genome of Liparis tanakae, snailfish: a comprehensive survey of snailfish specific genes.</title>
        <authorList>
            <person name="Kim W."/>
            <person name="Song I."/>
            <person name="Jeong J.-H."/>
            <person name="Kim D."/>
            <person name="Kim S."/>
            <person name="Ryu S."/>
            <person name="Song J.Y."/>
            <person name="Lee S.K."/>
        </authorList>
    </citation>
    <scope>NUCLEOTIDE SEQUENCE [LARGE SCALE GENOMIC DNA]</scope>
    <source>
        <tissue evidence="4">Muscle</tissue>
    </source>
</reference>
<dbReference type="InterPro" id="IPR036236">
    <property type="entry name" value="Znf_C2H2_sf"/>
</dbReference>
<gene>
    <name evidence="4" type="primary">ZNF236_0</name>
    <name evidence="4" type="ORF">EYF80_046969</name>
</gene>
<dbReference type="PROSITE" id="PS00028">
    <property type="entry name" value="ZINC_FINGER_C2H2_1"/>
    <property type="match status" value="1"/>
</dbReference>
<feature type="region of interest" description="Disordered" evidence="2">
    <location>
        <begin position="47"/>
        <end position="68"/>
    </location>
</feature>
<keyword evidence="1" id="KW-0862">Zinc</keyword>
<evidence type="ECO:0000256" key="1">
    <source>
        <dbReference type="PROSITE-ProRule" id="PRU00042"/>
    </source>
</evidence>
<feature type="region of interest" description="Disordered" evidence="2">
    <location>
        <begin position="114"/>
        <end position="140"/>
    </location>
</feature>
<proteinExistence type="predicted"/>
<evidence type="ECO:0000259" key="3">
    <source>
        <dbReference type="PROSITE" id="PS50157"/>
    </source>
</evidence>
<protein>
    <submittedName>
        <fullName evidence="4">Zinc finger protein 236</fullName>
    </submittedName>
</protein>
<accession>A0A4Z2FNZ0</accession>
<sequence>MNPQCSLNLLHITNEHERVHQPGPSPSSQKPRVFSCSSCVKAFAKRSQLERHNRTHTGTPARRHPSVTPCVHSQSLRYLAMKCQMQDMCLSQEDPAHQVTTELDLEVVPEASGDWHHGTLSSGLKGKGRRGLEERPPRAPLQGLRLQGPVVLITGGVGGGPAPRHRLRDLSVSAAAPRAFDPSSGEVSGSMNRLPPPCWRQRGLHSAKETKCSWETSEAHGEEEERRIYLQYHDGFVHGTGNEHVVWGLLQRKK</sequence>
<comment type="caution">
    <text evidence="4">The sequence shown here is derived from an EMBL/GenBank/DDBJ whole genome shotgun (WGS) entry which is preliminary data.</text>
</comment>
<dbReference type="Proteomes" id="UP000314294">
    <property type="component" value="Unassembled WGS sequence"/>
</dbReference>
<keyword evidence="5" id="KW-1185">Reference proteome</keyword>
<dbReference type="FunFam" id="3.30.160.60:FF:001071">
    <property type="entry name" value="zinc finger protein 236"/>
    <property type="match status" value="1"/>
</dbReference>
<dbReference type="GO" id="GO:0008270">
    <property type="term" value="F:zinc ion binding"/>
    <property type="evidence" value="ECO:0007669"/>
    <property type="project" value="UniProtKB-KW"/>
</dbReference>
<evidence type="ECO:0000313" key="4">
    <source>
        <dbReference type="EMBL" id="TNN42839.1"/>
    </source>
</evidence>
<evidence type="ECO:0000313" key="5">
    <source>
        <dbReference type="Proteomes" id="UP000314294"/>
    </source>
</evidence>
<dbReference type="PROSITE" id="PS50157">
    <property type="entry name" value="ZINC_FINGER_C2H2_2"/>
    <property type="match status" value="1"/>
</dbReference>
<keyword evidence="1" id="KW-0479">Metal-binding</keyword>
<dbReference type="EMBL" id="SRLO01001009">
    <property type="protein sequence ID" value="TNN42839.1"/>
    <property type="molecule type" value="Genomic_DNA"/>
</dbReference>
<name>A0A4Z2FNZ0_9TELE</name>
<dbReference type="Gene3D" id="3.30.160.60">
    <property type="entry name" value="Classic Zinc Finger"/>
    <property type="match status" value="1"/>
</dbReference>